<evidence type="ECO:0000256" key="2">
    <source>
        <dbReference type="ARBA" id="ARBA00022603"/>
    </source>
</evidence>
<evidence type="ECO:0000256" key="7">
    <source>
        <dbReference type="ARBA" id="ARBA00049120"/>
    </source>
</evidence>
<evidence type="ECO:0000256" key="8">
    <source>
        <dbReference type="RuleBase" id="RU362026"/>
    </source>
</evidence>
<dbReference type="GO" id="GO:0008170">
    <property type="term" value="F:N-methyltransferase activity"/>
    <property type="evidence" value="ECO:0007669"/>
    <property type="project" value="InterPro"/>
</dbReference>
<dbReference type="PRINTS" id="PR00508">
    <property type="entry name" value="S21N4MTFRASE"/>
</dbReference>
<evidence type="ECO:0000259" key="9">
    <source>
        <dbReference type="Pfam" id="PF01555"/>
    </source>
</evidence>
<keyword evidence="2 10" id="KW-0489">Methyltransferase</keyword>
<evidence type="ECO:0000256" key="1">
    <source>
        <dbReference type="ARBA" id="ARBA00010203"/>
    </source>
</evidence>
<dbReference type="EMBL" id="KT935446">
    <property type="protein sequence ID" value="ALU64787.1"/>
    <property type="molecule type" value="Genomic_DNA"/>
</dbReference>
<keyword evidence="3 10" id="KW-0808">Transferase</keyword>
<name>A0A0U3ID19_KLEPN</name>
<reference evidence="10" key="2">
    <citation type="journal article" date="2016" name="Antimicrob. Agents Chemother.">
        <title>Complete Sequences of Multidrug Resistance Plasmids Bearing rmtD1 and rmtD2 16S rRNA Methyltransferase Genes.</title>
        <authorList>
            <person name="Bueno M.F."/>
            <person name="Francisco G.R."/>
            <person name="de Oliveira Garcia D."/>
            <person name="Doi Y."/>
        </authorList>
    </citation>
    <scope>NUCLEOTIDE SEQUENCE</scope>
    <source>
        <strain evidence="10">Kp2964</strain>
        <plasmid evidence="10">2964TF</plasmid>
    </source>
</reference>
<comment type="catalytic activity">
    <reaction evidence="7">
        <text>a 2'-deoxycytidine in DNA + S-adenosyl-L-methionine = an N(4)-methyl-2'-deoxycytidine in DNA + S-adenosyl-L-homocysteine + H(+)</text>
        <dbReference type="Rhea" id="RHEA:16857"/>
        <dbReference type="Rhea" id="RHEA-COMP:11369"/>
        <dbReference type="Rhea" id="RHEA-COMP:13674"/>
        <dbReference type="ChEBI" id="CHEBI:15378"/>
        <dbReference type="ChEBI" id="CHEBI:57856"/>
        <dbReference type="ChEBI" id="CHEBI:59789"/>
        <dbReference type="ChEBI" id="CHEBI:85452"/>
        <dbReference type="ChEBI" id="CHEBI:137933"/>
        <dbReference type="EC" id="2.1.1.113"/>
    </reaction>
</comment>
<dbReference type="InterPro" id="IPR001091">
    <property type="entry name" value="RM_Methyltransferase"/>
</dbReference>
<keyword evidence="6" id="KW-0238">DNA-binding</keyword>
<dbReference type="InterPro" id="IPR012441">
    <property type="entry name" value="DUF1643"/>
</dbReference>
<sequence length="460" mass="51418">MSAIISKCGMYRYRLERDVQPEGLVFGYFGVNGSTATATEDDHTVRKWIGFTKVNGGRRFIVGNAFAFRATDVRELATAVDPVGPENEIHLERIIRDADVLVPCWGSRTKLPKSLHVHLDRLLEQLVASGKPVLAFGVTGSGDPKHPLMLGYSTNLGLAVWSNNKSFFSDLDEPVHLCVTSPPFPLRIQRGYGNVDEAKWVDFITQALEPIVKNLVPGGSVVLNVSNDIFEAKSPSRSLYVERMVLALHDRLGLSLMDRWPWINLSKPPSPTHWACVNRYQLCAGWEPVYWFTNDPDRVRSDNRRVLIPHTEKHQKLMAQGGDNRVVSYGDGAYRLRGNAFSNVTEGRIPKNVIQRGHRCADTLELRRIARELGLPPHPAMFPTDIPEMAIRFLTEEGDLVVDPFSGSNKSGLAAERNNRRWIACDIILEYIRTQAEMFTGFDGFWINPAIATVGGGALN</sequence>
<dbReference type="InterPro" id="IPR029063">
    <property type="entry name" value="SAM-dependent_MTases_sf"/>
</dbReference>
<evidence type="ECO:0000313" key="10">
    <source>
        <dbReference type="EMBL" id="ALU64787.1"/>
    </source>
</evidence>
<dbReference type="GO" id="GO:0003677">
    <property type="term" value="F:DNA binding"/>
    <property type="evidence" value="ECO:0007669"/>
    <property type="project" value="UniProtKB-KW"/>
</dbReference>
<evidence type="ECO:0000256" key="5">
    <source>
        <dbReference type="ARBA" id="ARBA00022747"/>
    </source>
</evidence>
<reference evidence="10" key="1">
    <citation type="submission" date="2015-10" db="EMBL/GenBank/DDBJ databases">
        <authorList>
            <person name="Bueno M.F.C."/>
            <person name="Francisco G.R."/>
            <person name="Doi Y."/>
            <person name="Garcia D.O."/>
        </authorList>
    </citation>
    <scope>NUCLEOTIDE SEQUENCE</scope>
    <source>
        <strain evidence="10">Kp2964</strain>
        <plasmid evidence="10">2964TF</plasmid>
    </source>
</reference>
<dbReference type="InterPro" id="IPR002941">
    <property type="entry name" value="DNA_methylase_N4/N6"/>
</dbReference>
<dbReference type="PROSITE" id="PS00093">
    <property type="entry name" value="N4_MTASE"/>
    <property type="match status" value="1"/>
</dbReference>
<dbReference type="Pfam" id="PF01555">
    <property type="entry name" value="N6_N4_Mtase"/>
    <property type="match status" value="1"/>
</dbReference>
<evidence type="ECO:0000256" key="3">
    <source>
        <dbReference type="ARBA" id="ARBA00022679"/>
    </source>
</evidence>
<geneLocation type="plasmid" evidence="10">
    <name>2964TF</name>
</geneLocation>
<organism evidence="10">
    <name type="scientific">Klebsiella pneumoniae</name>
    <dbReference type="NCBI Taxonomy" id="573"/>
    <lineage>
        <taxon>Bacteria</taxon>
        <taxon>Pseudomonadati</taxon>
        <taxon>Pseudomonadota</taxon>
        <taxon>Gammaproteobacteria</taxon>
        <taxon>Enterobacterales</taxon>
        <taxon>Enterobacteriaceae</taxon>
        <taxon>Klebsiella/Raoultella group</taxon>
        <taxon>Klebsiella</taxon>
        <taxon>Klebsiella pneumoniae complex</taxon>
    </lineage>
</organism>
<protein>
    <recommendedName>
        <fullName evidence="8">Methyltransferase</fullName>
        <ecNumber evidence="8">2.1.1.-</ecNumber>
    </recommendedName>
</protein>
<dbReference type="AlphaFoldDB" id="A0A0U3ID19"/>
<dbReference type="SUPFAM" id="SSF53335">
    <property type="entry name" value="S-adenosyl-L-methionine-dependent methyltransferases"/>
    <property type="match status" value="1"/>
</dbReference>
<feature type="domain" description="DNA methylase N-4/N-6" evidence="9">
    <location>
        <begin position="175"/>
        <end position="434"/>
    </location>
</feature>
<dbReference type="GO" id="GO:0015667">
    <property type="term" value="F:site-specific DNA-methyltransferase (cytosine-N4-specific) activity"/>
    <property type="evidence" value="ECO:0007669"/>
    <property type="project" value="UniProtKB-EC"/>
</dbReference>
<dbReference type="GO" id="GO:0009307">
    <property type="term" value="P:DNA restriction-modification system"/>
    <property type="evidence" value="ECO:0007669"/>
    <property type="project" value="UniProtKB-KW"/>
</dbReference>
<keyword evidence="10" id="KW-0614">Plasmid</keyword>
<dbReference type="EC" id="2.1.1.-" evidence="8"/>
<keyword evidence="4" id="KW-0949">S-adenosyl-L-methionine</keyword>
<proteinExistence type="inferred from homology"/>
<dbReference type="Pfam" id="PF07799">
    <property type="entry name" value="DUF1643"/>
    <property type="match status" value="1"/>
</dbReference>
<accession>A0A0U3ID19</accession>
<dbReference type="Gene3D" id="3.40.50.150">
    <property type="entry name" value="Vaccinia Virus protein VP39"/>
    <property type="match status" value="1"/>
</dbReference>
<dbReference type="InterPro" id="IPR017985">
    <property type="entry name" value="MeTrfase_CN4_CS"/>
</dbReference>
<evidence type="ECO:0000256" key="6">
    <source>
        <dbReference type="ARBA" id="ARBA00023125"/>
    </source>
</evidence>
<comment type="similarity">
    <text evidence="1">Belongs to the N(4)/N(6)-methyltransferase family. N(4) subfamily.</text>
</comment>
<evidence type="ECO:0000256" key="4">
    <source>
        <dbReference type="ARBA" id="ARBA00022691"/>
    </source>
</evidence>
<dbReference type="GO" id="GO:0032259">
    <property type="term" value="P:methylation"/>
    <property type="evidence" value="ECO:0007669"/>
    <property type="project" value="UniProtKB-KW"/>
</dbReference>
<keyword evidence="5" id="KW-0680">Restriction system</keyword>